<feature type="domain" description="DUF4136" evidence="3">
    <location>
        <begin position="29"/>
        <end position="163"/>
    </location>
</feature>
<dbReference type="PROSITE" id="PS51257">
    <property type="entry name" value="PROKAR_LIPOPROTEIN"/>
    <property type="match status" value="1"/>
</dbReference>
<dbReference type="EMBL" id="BMGM01000007">
    <property type="protein sequence ID" value="GGE37433.1"/>
    <property type="molecule type" value="Genomic_DNA"/>
</dbReference>
<name>A0ABQ1SIG5_9FLAO</name>
<sequence length="190" mass="21775">MLKKVNSNKIVFLLAVASLLFACSAPIAYVDYDEQVNFDEYTSYNFFAPETILNVAEEDTIMGFIENNLQAKGIESKVISKFSVDFYVDFFDVENPIVTSEGYAMFNNDVPYMALTISFADALTSELFWQAVVERRVPRYMSKEERIEYYKELVKTALEKYPPKPEDSPNAKEEESPQEKADQDAKTSNQ</sequence>
<proteinExistence type="predicted"/>
<comment type="caution">
    <text evidence="4">The sequence shown here is derived from an EMBL/GenBank/DDBJ whole genome shotgun (WGS) entry which is preliminary data.</text>
</comment>
<evidence type="ECO:0000256" key="1">
    <source>
        <dbReference type="SAM" id="MobiDB-lite"/>
    </source>
</evidence>
<gene>
    <name evidence="4" type="ORF">GCM10010832_17060</name>
</gene>
<reference evidence="5" key="1">
    <citation type="journal article" date="2019" name="Int. J. Syst. Evol. Microbiol.">
        <title>The Global Catalogue of Microorganisms (GCM) 10K type strain sequencing project: providing services to taxonomists for standard genome sequencing and annotation.</title>
        <authorList>
            <consortium name="The Broad Institute Genomics Platform"/>
            <consortium name="The Broad Institute Genome Sequencing Center for Infectious Disease"/>
            <person name="Wu L."/>
            <person name="Ma J."/>
        </authorList>
    </citation>
    <scope>NUCLEOTIDE SEQUENCE [LARGE SCALE GENOMIC DNA]</scope>
    <source>
        <strain evidence="5">CGMCC 1.12931</strain>
    </source>
</reference>
<protein>
    <recommendedName>
        <fullName evidence="3">DUF4136 domain-containing protein</fullName>
    </recommendedName>
</protein>
<dbReference type="Proteomes" id="UP000599179">
    <property type="component" value="Unassembled WGS sequence"/>
</dbReference>
<dbReference type="Pfam" id="PF13590">
    <property type="entry name" value="DUF4136"/>
    <property type="match status" value="1"/>
</dbReference>
<organism evidence="4 5">
    <name type="scientific">Psychroflexus planctonicus</name>
    <dbReference type="NCBI Taxonomy" id="1526575"/>
    <lineage>
        <taxon>Bacteria</taxon>
        <taxon>Pseudomonadati</taxon>
        <taxon>Bacteroidota</taxon>
        <taxon>Flavobacteriia</taxon>
        <taxon>Flavobacteriales</taxon>
        <taxon>Flavobacteriaceae</taxon>
        <taxon>Psychroflexus</taxon>
    </lineage>
</organism>
<feature type="signal peptide" evidence="2">
    <location>
        <begin position="1"/>
        <end position="28"/>
    </location>
</feature>
<dbReference type="InterPro" id="IPR025411">
    <property type="entry name" value="DUF4136"/>
</dbReference>
<feature type="chain" id="PRO_5045865760" description="DUF4136 domain-containing protein" evidence="2">
    <location>
        <begin position="29"/>
        <end position="190"/>
    </location>
</feature>
<evidence type="ECO:0000313" key="5">
    <source>
        <dbReference type="Proteomes" id="UP000599179"/>
    </source>
</evidence>
<accession>A0ABQ1SIG5</accession>
<dbReference type="RefSeq" id="WP_194428397.1">
    <property type="nucleotide sequence ID" value="NZ_BMGM01000007.1"/>
</dbReference>
<keyword evidence="2" id="KW-0732">Signal</keyword>
<evidence type="ECO:0000256" key="2">
    <source>
        <dbReference type="SAM" id="SignalP"/>
    </source>
</evidence>
<evidence type="ECO:0000259" key="3">
    <source>
        <dbReference type="Pfam" id="PF13590"/>
    </source>
</evidence>
<keyword evidence="5" id="KW-1185">Reference proteome</keyword>
<evidence type="ECO:0000313" key="4">
    <source>
        <dbReference type="EMBL" id="GGE37433.1"/>
    </source>
</evidence>
<feature type="region of interest" description="Disordered" evidence="1">
    <location>
        <begin position="160"/>
        <end position="190"/>
    </location>
</feature>